<reference evidence="1" key="1">
    <citation type="submission" date="2020-11" db="EMBL/GenBank/DDBJ databases">
        <authorList>
            <consortium name="DOE Joint Genome Institute"/>
            <person name="Ahrendt S."/>
            <person name="Riley R."/>
            <person name="Andreopoulos W."/>
            <person name="Labutti K."/>
            <person name="Pangilinan J."/>
            <person name="Ruiz-Duenas F.J."/>
            <person name="Barrasa J.M."/>
            <person name="Sanchez-Garcia M."/>
            <person name="Camarero S."/>
            <person name="Miyauchi S."/>
            <person name="Serrano A."/>
            <person name="Linde D."/>
            <person name="Babiker R."/>
            <person name="Drula E."/>
            <person name="Ayuso-Fernandez I."/>
            <person name="Pacheco R."/>
            <person name="Padilla G."/>
            <person name="Ferreira P."/>
            <person name="Barriuso J."/>
            <person name="Kellner H."/>
            <person name="Castanera R."/>
            <person name="Alfaro M."/>
            <person name="Ramirez L."/>
            <person name="Pisabarro A.G."/>
            <person name="Kuo A."/>
            <person name="Tritt A."/>
            <person name="Lipzen A."/>
            <person name="He G."/>
            <person name="Yan M."/>
            <person name="Ng V."/>
            <person name="Cullen D."/>
            <person name="Martin F."/>
            <person name="Rosso M.-N."/>
            <person name="Henrissat B."/>
            <person name="Hibbett D."/>
            <person name="Martinez A.T."/>
            <person name="Grigoriev I.V."/>
        </authorList>
    </citation>
    <scope>NUCLEOTIDE SEQUENCE</scope>
    <source>
        <strain evidence="1">CBS 247.69</strain>
    </source>
</reference>
<dbReference type="EMBL" id="MU150359">
    <property type="protein sequence ID" value="KAF9457781.1"/>
    <property type="molecule type" value="Genomic_DNA"/>
</dbReference>
<accession>A0A9P5XY08</accession>
<sequence length="192" mass="22390">MLENNMSQTGAWNFLSAGLSWPKSTPLWTKEVERRRTVALETIEEVSTQGIVKSYIQVVHNKASRCMPINSFYERYMKQEATTSPDNNSCHTSHHERQQFTCGKFVYLYSPPTFMVGLIQVVTPQSTIQIYSTLSNMRYFQAYTCVLSIENQRYPMKSLKNNPNRHSYLWRNHLHQIIYHSKFVASPVDLLV</sequence>
<gene>
    <name evidence="1" type="ORF">BDZ94DRAFT_189849</name>
</gene>
<protein>
    <submittedName>
        <fullName evidence="1">Uncharacterized protein</fullName>
    </submittedName>
</protein>
<proteinExistence type="predicted"/>
<comment type="caution">
    <text evidence="1">The sequence shown here is derived from an EMBL/GenBank/DDBJ whole genome shotgun (WGS) entry which is preliminary data.</text>
</comment>
<evidence type="ECO:0000313" key="2">
    <source>
        <dbReference type="Proteomes" id="UP000807353"/>
    </source>
</evidence>
<evidence type="ECO:0000313" key="1">
    <source>
        <dbReference type="EMBL" id="KAF9457781.1"/>
    </source>
</evidence>
<organism evidence="1 2">
    <name type="scientific">Collybia nuda</name>
    <dbReference type="NCBI Taxonomy" id="64659"/>
    <lineage>
        <taxon>Eukaryota</taxon>
        <taxon>Fungi</taxon>
        <taxon>Dikarya</taxon>
        <taxon>Basidiomycota</taxon>
        <taxon>Agaricomycotina</taxon>
        <taxon>Agaricomycetes</taxon>
        <taxon>Agaricomycetidae</taxon>
        <taxon>Agaricales</taxon>
        <taxon>Tricholomatineae</taxon>
        <taxon>Clitocybaceae</taxon>
        <taxon>Collybia</taxon>
    </lineage>
</organism>
<dbReference type="Proteomes" id="UP000807353">
    <property type="component" value="Unassembled WGS sequence"/>
</dbReference>
<name>A0A9P5XY08_9AGAR</name>
<dbReference type="AlphaFoldDB" id="A0A9P5XY08"/>
<keyword evidence="2" id="KW-1185">Reference proteome</keyword>